<feature type="domain" description="AB hydrolase-1" evidence="3">
    <location>
        <begin position="28"/>
        <end position="80"/>
    </location>
</feature>
<evidence type="ECO:0000313" key="5">
    <source>
        <dbReference type="Proteomes" id="UP000253594"/>
    </source>
</evidence>
<gene>
    <name evidence="4" type="ORF">DT376_27220</name>
</gene>
<protein>
    <submittedName>
        <fullName evidence="4">Alpha/beta hydrolase</fullName>
    </submittedName>
</protein>
<keyword evidence="2 4" id="KW-0378">Hydrolase</keyword>
<dbReference type="Gene3D" id="3.40.50.1820">
    <property type="entry name" value="alpha/beta hydrolase"/>
    <property type="match status" value="1"/>
</dbReference>
<sequence>MSLQVEEVRISLPHIELAAHVFGPPDGKPVIALHGWLDNAMSFSRLAPKLAGLRIVALDFAGHGHSAHRAEGASYLLWDYA</sequence>
<dbReference type="SUPFAM" id="SSF53474">
    <property type="entry name" value="alpha/beta-Hydrolases"/>
    <property type="match status" value="1"/>
</dbReference>
<dbReference type="EMBL" id="QORE01001231">
    <property type="protein sequence ID" value="RCI71787.1"/>
    <property type="molecule type" value="Genomic_DNA"/>
</dbReference>
<dbReference type="GO" id="GO:0016020">
    <property type="term" value="C:membrane"/>
    <property type="evidence" value="ECO:0007669"/>
    <property type="project" value="TreeGrafter"/>
</dbReference>
<dbReference type="GO" id="GO:0016787">
    <property type="term" value="F:hydrolase activity"/>
    <property type="evidence" value="ECO:0007669"/>
    <property type="project" value="UniProtKB-KW"/>
</dbReference>
<evidence type="ECO:0000256" key="2">
    <source>
        <dbReference type="ARBA" id="ARBA00022801"/>
    </source>
</evidence>
<name>A0A367M2U2_PSEAI</name>
<reference evidence="4 5" key="1">
    <citation type="submission" date="2018-07" db="EMBL/GenBank/DDBJ databases">
        <title>Mechanisms of high-level aminoglycoside resistance among Gram-negative pathogens in Brazil.</title>
        <authorList>
            <person name="Ballaben A.S."/>
            <person name="Darini A.L.C."/>
            <person name="Doi Y."/>
        </authorList>
    </citation>
    <scope>NUCLEOTIDE SEQUENCE [LARGE SCALE GENOMIC DNA]</scope>
    <source>
        <strain evidence="4 5">B2-305</strain>
    </source>
</reference>
<accession>A0A367M2U2</accession>
<evidence type="ECO:0000259" key="3">
    <source>
        <dbReference type="Pfam" id="PF00561"/>
    </source>
</evidence>
<dbReference type="InterPro" id="IPR029058">
    <property type="entry name" value="AB_hydrolase_fold"/>
</dbReference>
<dbReference type="InterPro" id="IPR050266">
    <property type="entry name" value="AB_hydrolase_sf"/>
</dbReference>
<dbReference type="PANTHER" id="PTHR43798">
    <property type="entry name" value="MONOACYLGLYCEROL LIPASE"/>
    <property type="match status" value="1"/>
</dbReference>
<dbReference type="Proteomes" id="UP000253594">
    <property type="component" value="Unassembled WGS sequence"/>
</dbReference>
<comment type="similarity">
    <text evidence="1">Belongs to the AB hydrolase superfamily.</text>
</comment>
<feature type="non-terminal residue" evidence="4">
    <location>
        <position position="81"/>
    </location>
</feature>
<evidence type="ECO:0000313" key="4">
    <source>
        <dbReference type="EMBL" id="RCI71787.1"/>
    </source>
</evidence>
<dbReference type="InterPro" id="IPR000073">
    <property type="entry name" value="AB_hydrolase_1"/>
</dbReference>
<dbReference type="Pfam" id="PF00561">
    <property type="entry name" value="Abhydrolase_1"/>
    <property type="match status" value="1"/>
</dbReference>
<dbReference type="AlphaFoldDB" id="A0A367M2U2"/>
<dbReference type="PANTHER" id="PTHR43798:SF14">
    <property type="entry name" value="SERINE HYDROLASE-LIKE PROTEIN DDB_G0286239"/>
    <property type="match status" value="1"/>
</dbReference>
<comment type="caution">
    <text evidence="4">The sequence shown here is derived from an EMBL/GenBank/DDBJ whole genome shotgun (WGS) entry which is preliminary data.</text>
</comment>
<evidence type="ECO:0000256" key="1">
    <source>
        <dbReference type="ARBA" id="ARBA00008645"/>
    </source>
</evidence>
<organism evidence="4 5">
    <name type="scientific">Pseudomonas aeruginosa</name>
    <dbReference type="NCBI Taxonomy" id="287"/>
    <lineage>
        <taxon>Bacteria</taxon>
        <taxon>Pseudomonadati</taxon>
        <taxon>Pseudomonadota</taxon>
        <taxon>Gammaproteobacteria</taxon>
        <taxon>Pseudomonadales</taxon>
        <taxon>Pseudomonadaceae</taxon>
        <taxon>Pseudomonas</taxon>
    </lineage>
</organism>
<proteinExistence type="inferred from homology"/>